<proteinExistence type="predicted"/>
<name>A0ABV9MLC4_9MICC</name>
<keyword evidence="2" id="KW-1185">Reference proteome</keyword>
<evidence type="ECO:0000313" key="1">
    <source>
        <dbReference type="EMBL" id="MFC4716721.1"/>
    </source>
</evidence>
<organism evidence="1 2">
    <name type="scientific">Glutamicibacter bergerei</name>
    <dbReference type="NCBI Taxonomy" id="256702"/>
    <lineage>
        <taxon>Bacteria</taxon>
        <taxon>Bacillati</taxon>
        <taxon>Actinomycetota</taxon>
        <taxon>Actinomycetes</taxon>
        <taxon>Micrococcales</taxon>
        <taxon>Micrococcaceae</taxon>
        <taxon>Glutamicibacter</taxon>
    </lineage>
</organism>
<gene>
    <name evidence="1" type="ORF">ACFO7V_11310</name>
</gene>
<dbReference type="EMBL" id="JBHSHE010000051">
    <property type="protein sequence ID" value="MFC4716721.1"/>
    <property type="molecule type" value="Genomic_DNA"/>
</dbReference>
<sequence length="102" mass="10941">MPKATRGYSAVVSQRAAGILAHLQDPYTFAIDDPDVGLETVWQKLDQEQTSKAGVVNNHAYTRVAYIPRDGFMAGFRSASPSDAPACLGDCPRSNPFGVLGQ</sequence>
<reference evidence="2" key="1">
    <citation type="journal article" date="2019" name="Int. J. Syst. Evol. Microbiol.">
        <title>The Global Catalogue of Microorganisms (GCM) 10K type strain sequencing project: providing services to taxonomists for standard genome sequencing and annotation.</title>
        <authorList>
            <consortium name="The Broad Institute Genomics Platform"/>
            <consortium name="The Broad Institute Genome Sequencing Center for Infectious Disease"/>
            <person name="Wu L."/>
            <person name="Ma J."/>
        </authorList>
    </citation>
    <scope>NUCLEOTIDE SEQUENCE [LARGE SCALE GENOMIC DNA]</scope>
    <source>
        <strain evidence="2">CGMCC 1.12849</strain>
    </source>
</reference>
<protein>
    <submittedName>
        <fullName evidence="1">Uncharacterized protein</fullName>
    </submittedName>
</protein>
<evidence type="ECO:0000313" key="2">
    <source>
        <dbReference type="Proteomes" id="UP001595884"/>
    </source>
</evidence>
<comment type="caution">
    <text evidence="1">The sequence shown here is derived from an EMBL/GenBank/DDBJ whole genome shotgun (WGS) entry which is preliminary data.</text>
</comment>
<dbReference type="Proteomes" id="UP001595884">
    <property type="component" value="Unassembled WGS sequence"/>
</dbReference>
<accession>A0ABV9MLC4</accession>